<gene>
    <name evidence="5" type="ORF">GTP69_24080</name>
</gene>
<dbReference type="Pfam" id="PF00970">
    <property type="entry name" value="FAD_binding_6"/>
    <property type="match status" value="1"/>
</dbReference>
<evidence type="ECO:0000256" key="3">
    <source>
        <dbReference type="ARBA" id="ARBA00034078"/>
    </source>
</evidence>
<comment type="caution">
    <text evidence="5">The sequence shown here is derived from an EMBL/GenBank/DDBJ whole genome shotgun (WGS) entry which is preliminary data.</text>
</comment>
<dbReference type="EMBL" id="WWCT01000023">
    <property type="protein sequence ID" value="MYN29483.1"/>
    <property type="molecule type" value="Genomic_DNA"/>
</dbReference>
<dbReference type="InterPro" id="IPR001433">
    <property type="entry name" value="OxRdtase_FAD/NAD-bd"/>
</dbReference>
<evidence type="ECO:0000259" key="4">
    <source>
        <dbReference type="PROSITE" id="PS51384"/>
    </source>
</evidence>
<feature type="domain" description="FAD-binding FR-type" evidence="4">
    <location>
        <begin position="1"/>
        <end position="98"/>
    </location>
</feature>
<accession>A0ABW9W685</accession>
<name>A0ABW9W685_9BURK</name>
<keyword evidence="2" id="KW-0411">Iron-sulfur</keyword>
<keyword evidence="2" id="KW-0408">Iron</keyword>
<evidence type="ECO:0000256" key="2">
    <source>
        <dbReference type="ARBA" id="ARBA00022714"/>
    </source>
</evidence>
<dbReference type="PANTHER" id="PTHR47354:SF5">
    <property type="entry name" value="PROTEIN RFBI"/>
    <property type="match status" value="1"/>
</dbReference>
<evidence type="ECO:0000256" key="1">
    <source>
        <dbReference type="ARBA" id="ARBA00001974"/>
    </source>
</evidence>
<comment type="cofactor">
    <cofactor evidence="3">
        <name>[2Fe-2S] cluster</name>
        <dbReference type="ChEBI" id="CHEBI:190135"/>
    </cofactor>
</comment>
<dbReference type="InterPro" id="IPR012675">
    <property type="entry name" value="Beta-grasp_dom_sf"/>
</dbReference>
<dbReference type="InterPro" id="IPR017938">
    <property type="entry name" value="Riboflavin_synthase-like_b-brl"/>
</dbReference>
<dbReference type="InterPro" id="IPR017927">
    <property type="entry name" value="FAD-bd_FR_type"/>
</dbReference>
<dbReference type="PRINTS" id="PR00410">
    <property type="entry name" value="PHEHYDRXLASE"/>
</dbReference>
<dbReference type="PRINTS" id="PR00371">
    <property type="entry name" value="FPNCR"/>
</dbReference>
<dbReference type="SUPFAM" id="SSF54292">
    <property type="entry name" value="2Fe-2S ferredoxin-like"/>
    <property type="match status" value="1"/>
</dbReference>
<protein>
    <submittedName>
        <fullName evidence="5">M24 family metallopeptidase</fullName>
    </submittedName>
</protein>
<sequence length="575" mass="63326">MTEALPLHSLQQIGADIYRLILDGADRPMHYREGQFLSLQLPCGSLRSYSLAQPCQADGQLELHIRLRHGGRMAKWLPTLNKGDAITLHGPFGACTWQADDQTDSIIMLATGTGIAPLHAILRTVLADDNAPPVTLYWGARVLDELYLLEELQQLARQSFRFTFVPVLSRAAPEWAGERGHVQHVAAVRHPDLRNAKVYACGSGAMVTEAKALLASDCGLDSRRFFADTFEPAESVQDAEASTVQVETTLPDGRHHQAAVAVGDSLYRGLKSNKLMQGVCGGKLSCGTCRVRPEPAWAAVLPSISLAEQRLLASLVNYVAGDRLACQLPVTPAMNGLRLDIHTQLQTQTPRAQAQIEAVGSRYDAEGMLALRARTFEIIQLIAAQIHAGMVEEDALELAKAVLAEHGMLQGWHGVYVRFGRNTVKSWSEKSEPGVVLGKDDIYFIDIGPTWQGLEGDGAMTFLTGDNANMRRCQQDARIIFDEVRQHWLDTGDSGEALYEFARAATERRGWVLNLELSGHRLGDFPHTVHFDGTMAQVDFKPSPQLWVLEIHIRHPDLHYGAYFEDLLLTGAAAH</sequence>
<organism evidence="5 6">
    <name type="scientific">Duganella levis</name>
    <dbReference type="NCBI Taxonomy" id="2692169"/>
    <lineage>
        <taxon>Bacteria</taxon>
        <taxon>Pseudomonadati</taxon>
        <taxon>Pseudomonadota</taxon>
        <taxon>Betaproteobacteria</taxon>
        <taxon>Burkholderiales</taxon>
        <taxon>Oxalobacteraceae</taxon>
        <taxon>Telluria group</taxon>
        <taxon>Duganella</taxon>
    </lineage>
</organism>
<dbReference type="Gene3D" id="3.90.230.10">
    <property type="entry name" value="Creatinase/methionine aminopeptidase superfamily"/>
    <property type="match status" value="1"/>
</dbReference>
<dbReference type="Pfam" id="PF00175">
    <property type="entry name" value="NAD_binding_1"/>
    <property type="match status" value="1"/>
</dbReference>
<dbReference type="SUPFAM" id="SSF63380">
    <property type="entry name" value="Riboflavin synthase domain-like"/>
    <property type="match status" value="1"/>
</dbReference>
<dbReference type="InterPro" id="IPR036010">
    <property type="entry name" value="2Fe-2S_ferredoxin-like_sf"/>
</dbReference>
<dbReference type="Proteomes" id="UP000642144">
    <property type="component" value="Unassembled WGS sequence"/>
</dbReference>
<dbReference type="Gene3D" id="2.40.30.10">
    <property type="entry name" value="Translation factors"/>
    <property type="match status" value="1"/>
</dbReference>
<dbReference type="InterPro" id="IPR001709">
    <property type="entry name" value="Flavoprot_Pyr_Nucl_cyt_Rdtase"/>
</dbReference>
<evidence type="ECO:0000313" key="6">
    <source>
        <dbReference type="Proteomes" id="UP000642144"/>
    </source>
</evidence>
<keyword evidence="2" id="KW-0479">Metal-binding</keyword>
<dbReference type="InterPro" id="IPR008333">
    <property type="entry name" value="Cbr1-like_FAD-bd_dom"/>
</dbReference>
<dbReference type="Gene3D" id="3.10.20.30">
    <property type="match status" value="1"/>
</dbReference>
<reference evidence="5 6" key="1">
    <citation type="submission" date="2019-12" db="EMBL/GenBank/DDBJ databases">
        <title>Novel species isolated from a subtropical stream in China.</title>
        <authorList>
            <person name="Lu H."/>
        </authorList>
    </citation>
    <scope>NUCLEOTIDE SEQUENCE [LARGE SCALE GENOMIC DNA]</scope>
    <source>
        <strain evidence="5 6">CY42W</strain>
    </source>
</reference>
<dbReference type="InterPro" id="IPR050415">
    <property type="entry name" value="MRET"/>
</dbReference>
<dbReference type="InterPro" id="IPR036005">
    <property type="entry name" value="Creatinase/aminopeptidase-like"/>
</dbReference>
<keyword evidence="2" id="KW-0001">2Fe-2S</keyword>
<evidence type="ECO:0000313" key="5">
    <source>
        <dbReference type="EMBL" id="MYN29483.1"/>
    </source>
</evidence>
<dbReference type="Gene3D" id="3.40.50.80">
    <property type="entry name" value="Nucleotide-binding domain of ferredoxin-NADP reductase (FNR) module"/>
    <property type="match status" value="1"/>
</dbReference>
<keyword evidence="6" id="KW-1185">Reference proteome</keyword>
<dbReference type="PROSITE" id="PS51384">
    <property type="entry name" value="FAD_FR"/>
    <property type="match status" value="1"/>
</dbReference>
<proteinExistence type="predicted"/>
<dbReference type="RefSeq" id="WP_161057243.1">
    <property type="nucleotide sequence ID" value="NZ_WWCT01000023.1"/>
</dbReference>
<comment type="cofactor">
    <cofactor evidence="1">
        <name>FAD</name>
        <dbReference type="ChEBI" id="CHEBI:57692"/>
    </cofactor>
</comment>
<dbReference type="SUPFAM" id="SSF55920">
    <property type="entry name" value="Creatinase/aminopeptidase"/>
    <property type="match status" value="1"/>
</dbReference>
<dbReference type="InterPro" id="IPR039261">
    <property type="entry name" value="FNR_nucleotide-bd"/>
</dbReference>
<dbReference type="SUPFAM" id="SSF52343">
    <property type="entry name" value="Ferredoxin reductase-like, C-terminal NADP-linked domain"/>
    <property type="match status" value="1"/>
</dbReference>
<dbReference type="PANTHER" id="PTHR47354">
    <property type="entry name" value="NADH OXIDOREDUCTASE HCR"/>
    <property type="match status" value="1"/>
</dbReference>